<reference evidence="2 3" key="1">
    <citation type="submission" date="2018-05" db="EMBL/GenBank/DDBJ databases">
        <title>Rhodohalobacter halophilus gen. nov., sp. nov., a moderately halophilic member of the family Balneolaceae.</title>
        <authorList>
            <person name="Liu Z.-W."/>
        </authorList>
    </citation>
    <scope>NUCLEOTIDE SEQUENCE [LARGE SCALE GENOMIC DNA]</scope>
    <source>
        <strain evidence="2 3">8A47</strain>
    </source>
</reference>
<protein>
    <submittedName>
        <fullName evidence="2">Prenyltransferase</fullName>
    </submittedName>
</protein>
<feature type="transmembrane region" description="Helical" evidence="1">
    <location>
        <begin position="121"/>
        <end position="143"/>
    </location>
</feature>
<feature type="transmembrane region" description="Helical" evidence="1">
    <location>
        <begin position="32"/>
        <end position="51"/>
    </location>
</feature>
<dbReference type="EMBL" id="QGGB01000008">
    <property type="protein sequence ID" value="PWN05784.1"/>
    <property type="molecule type" value="Genomic_DNA"/>
</dbReference>
<keyword evidence="1" id="KW-0812">Transmembrane</keyword>
<accession>A0A316TU06</accession>
<feature type="transmembrane region" description="Helical" evidence="1">
    <location>
        <begin position="155"/>
        <end position="175"/>
    </location>
</feature>
<feature type="transmembrane region" description="Helical" evidence="1">
    <location>
        <begin position="250"/>
        <end position="270"/>
    </location>
</feature>
<evidence type="ECO:0000313" key="2">
    <source>
        <dbReference type="EMBL" id="PWN05784.1"/>
    </source>
</evidence>
<dbReference type="Proteomes" id="UP000245533">
    <property type="component" value="Unassembled WGS sequence"/>
</dbReference>
<keyword evidence="3" id="KW-1185">Reference proteome</keyword>
<evidence type="ECO:0000256" key="1">
    <source>
        <dbReference type="SAM" id="Phobius"/>
    </source>
</evidence>
<keyword evidence="1" id="KW-0472">Membrane</keyword>
<feature type="transmembrane region" description="Helical" evidence="1">
    <location>
        <begin position="88"/>
        <end position="109"/>
    </location>
</feature>
<feature type="transmembrane region" description="Helical" evidence="1">
    <location>
        <begin position="63"/>
        <end position="82"/>
    </location>
</feature>
<comment type="caution">
    <text evidence="2">The sequence shown here is derived from an EMBL/GenBank/DDBJ whole genome shotgun (WGS) entry which is preliminary data.</text>
</comment>
<evidence type="ECO:0000313" key="3">
    <source>
        <dbReference type="Proteomes" id="UP000245533"/>
    </source>
</evidence>
<keyword evidence="2" id="KW-0808">Transferase</keyword>
<dbReference type="GO" id="GO:0016740">
    <property type="term" value="F:transferase activity"/>
    <property type="evidence" value="ECO:0007669"/>
    <property type="project" value="UniProtKB-KW"/>
</dbReference>
<feature type="transmembrane region" description="Helical" evidence="1">
    <location>
        <begin position="5"/>
        <end position="26"/>
    </location>
</feature>
<gene>
    <name evidence="2" type="ORF">DDZ15_11345</name>
</gene>
<dbReference type="AlphaFoldDB" id="A0A316TU06"/>
<sequence length="272" mass="30267">MFHQLYIKSSIHVALAVTAFTVITMLEFNLPISAALLFFIFFCTVVAYNGIKYLYILKNLTRPFSTGMVSIGAISLFSLLGAAVSARFINPVALAASVIPGFLSVSYALPLHRRLKGLRQVYGLKIFVIGLVWAFVTVLLPFAQTHGSAFPDPEILAAFLQRLLFVIALTIPFDIRDRASDPESLGTIPMIFGNRNAILLGSSLLFVSLLIELLFRENPLPEVMLHTLIILLTGGLLWKSIHRHTDNLASFWVEGIPILWVLLFLLLRFLNP</sequence>
<feature type="transmembrane region" description="Helical" evidence="1">
    <location>
        <begin position="196"/>
        <end position="215"/>
    </location>
</feature>
<organism evidence="2 3">
    <name type="scientific">Rhodohalobacter mucosus</name>
    <dbReference type="NCBI Taxonomy" id="2079485"/>
    <lineage>
        <taxon>Bacteria</taxon>
        <taxon>Pseudomonadati</taxon>
        <taxon>Balneolota</taxon>
        <taxon>Balneolia</taxon>
        <taxon>Balneolales</taxon>
        <taxon>Balneolaceae</taxon>
        <taxon>Rhodohalobacter</taxon>
    </lineage>
</organism>
<keyword evidence="1" id="KW-1133">Transmembrane helix</keyword>
<feature type="transmembrane region" description="Helical" evidence="1">
    <location>
        <begin position="221"/>
        <end position="238"/>
    </location>
</feature>
<proteinExistence type="predicted"/>
<name>A0A316TU06_9BACT</name>